<feature type="region of interest" description="Disordered" evidence="1">
    <location>
        <begin position="53"/>
        <end position="79"/>
    </location>
</feature>
<dbReference type="Proteomes" id="UP000494329">
    <property type="component" value="Unassembled WGS sequence"/>
</dbReference>
<accession>A0A6J5D641</accession>
<evidence type="ECO:0000313" key="2">
    <source>
        <dbReference type="EMBL" id="CAB3748652.1"/>
    </source>
</evidence>
<reference evidence="2 3" key="1">
    <citation type="submission" date="2020-04" db="EMBL/GenBank/DDBJ databases">
        <authorList>
            <person name="De Canck E."/>
        </authorList>
    </citation>
    <scope>NUCLEOTIDE SEQUENCE [LARGE SCALE GENOMIC DNA]</scope>
    <source>
        <strain evidence="2 3">LMG 29739</strain>
    </source>
</reference>
<feature type="compositionally biased region" description="Basic and acidic residues" evidence="1">
    <location>
        <begin position="62"/>
        <end position="73"/>
    </location>
</feature>
<evidence type="ECO:0000313" key="3">
    <source>
        <dbReference type="Proteomes" id="UP000494329"/>
    </source>
</evidence>
<name>A0A6J5D641_9BURK</name>
<dbReference type="AlphaFoldDB" id="A0A6J5D641"/>
<protein>
    <submittedName>
        <fullName evidence="2">Uncharacterized protein</fullName>
    </submittedName>
</protein>
<organism evidence="2 3">
    <name type="scientific">Paraburkholderia solisilvae</name>
    <dbReference type="NCBI Taxonomy" id="624376"/>
    <lineage>
        <taxon>Bacteria</taxon>
        <taxon>Pseudomonadati</taxon>
        <taxon>Pseudomonadota</taxon>
        <taxon>Betaproteobacteria</taxon>
        <taxon>Burkholderiales</taxon>
        <taxon>Burkholderiaceae</taxon>
        <taxon>Paraburkholderia</taxon>
    </lineage>
</organism>
<gene>
    <name evidence="2" type="ORF">LMG29739_00558</name>
</gene>
<evidence type="ECO:0000256" key="1">
    <source>
        <dbReference type="SAM" id="MobiDB-lite"/>
    </source>
</evidence>
<dbReference type="EMBL" id="CADIKF010000003">
    <property type="protein sequence ID" value="CAB3748652.1"/>
    <property type="molecule type" value="Genomic_DNA"/>
</dbReference>
<proteinExistence type="predicted"/>
<keyword evidence="3" id="KW-1185">Reference proteome</keyword>
<sequence length="79" mass="8813">MPICMAPSDVAFISLLTCFWHACVSGPTRMARDLPGLFGTCHHERIVILQRGAQHGLQRGDNPARRRAGERYRSKPLLA</sequence>